<dbReference type="GO" id="GO:0050661">
    <property type="term" value="F:NADP binding"/>
    <property type="evidence" value="ECO:0007669"/>
    <property type="project" value="UniProtKB-UniRule"/>
</dbReference>
<keyword evidence="11 28" id="KW-0808">Transferase</keyword>
<dbReference type="GO" id="GO:0046872">
    <property type="term" value="F:metal ion binding"/>
    <property type="evidence" value="ECO:0007669"/>
    <property type="project" value="UniProtKB-KW"/>
</dbReference>
<dbReference type="Pfam" id="PF03447">
    <property type="entry name" value="NAD_binding_3"/>
    <property type="match status" value="1"/>
</dbReference>
<comment type="subunit">
    <text evidence="9 28">Homotetramer.</text>
</comment>
<dbReference type="SUPFAM" id="SSF55347">
    <property type="entry name" value="Glyceraldehyde-3-phosphate dehydrogenase-like, C-terminal domain"/>
    <property type="match status" value="1"/>
</dbReference>
<dbReference type="AlphaFoldDB" id="A0A1L6TAL7"/>
<evidence type="ECO:0000256" key="14">
    <source>
        <dbReference type="ARBA" id="ARBA00022741"/>
    </source>
</evidence>
<keyword evidence="22" id="KW-0486">Methionine biosynthesis</keyword>
<evidence type="ECO:0000256" key="7">
    <source>
        <dbReference type="ARBA" id="ARBA00007952"/>
    </source>
</evidence>
<keyword evidence="23" id="KW-0511">Multifunctional enzyme</keyword>
<dbReference type="Pfam" id="PF00742">
    <property type="entry name" value="Homoserine_dh"/>
    <property type="match status" value="1"/>
</dbReference>
<comment type="pathway">
    <text evidence="5 28">Amino-acid biosynthesis; L-methionine biosynthesis via de novo pathway; L-homoserine from L-aspartate: step 3/3.</text>
</comment>
<evidence type="ECO:0000256" key="20">
    <source>
        <dbReference type="ARBA" id="ARBA00023053"/>
    </source>
</evidence>
<dbReference type="EC" id="1.1.1.3" evidence="28"/>
<comment type="similarity">
    <text evidence="8 28">In the N-terminal section; belongs to the aspartokinase family.</text>
</comment>
<keyword evidence="20" id="KW-0915">Sodium</keyword>
<keyword evidence="13" id="KW-0479">Metal-binding</keyword>
<dbReference type="Gene3D" id="3.30.2130.10">
    <property type="entry name" value="VC0802-like"/>
    <property type="match status" value="1"/>
</dbReference>
<dbReference type="CDD" id="cd04921">
    <property type="entry name" value="ACT_AKi-HSDH-ThrA-like_1"/>
    <property type="match status" value="1"/>
</dbReference>
<evidence type="ECO:0000256" key="22">
    <source>
        <dbReference type="ARBA" id="ARBA00023167"/>
    </source>
</evidence>
<dbReference type="PANTHER" id="PTHR43070:SF5">
    <property type="entry name" value="HOMOSERINE DEHYDROGENASE"/>
    <property type="match status" value="1"/>
</dbReference>
<dbReference type="InterPro" id="IPR054352">
    <property type="entry name" value="ACT_Aspartokinase"/>
</dbReference>
<evidence type="ECO:0000256" key="13">
    <source>
        <dbReference type="ARBA" id="ARBA00022723"/>
    </source>
</evidence>
<dbReference type="InterPro" id="IPR019811">
    <property type="entry name" value="HDH_CS"/>
</dbReference>
<evidence type="ECO:0000256" key="16">
    <source>
        <dbReference type="ARBA" id="ARBA00022840"/>
    </source>
</evidence>
<comment type="catalytic activity">
    <reaction evidence="27">
        <text>L-homoserine + NAD(+) = L-aspartate 4-semialdehyde + NADH + H(+)</text>
        <dbReference type="Rhea" id="RHEA:15757"/>
        <dbReference type="ChEBI" id="CHEBI:15378"/>
        <dbReference type="ChEBI" id="CHEBI:57476"/>
        <dbReference type="ChEBI" id="CHEBI:57540"/>
        <dbReference type="ChEBI" id="CHEBI:57945"/>
        <dbReference type="ChEBI" id="CHEBI:537519"/>
        <dbReference type="EC" id="1.1.1.3"/>
    </reaction>
    <physiologicalReaction direction="right-to-left" evidence="27">
        <dbReference type="Rhea" id="RHEA:15759"/>
    </physiologicalReaction>
</comment>
<protein>
    <recommendedName>
        <fullName evidence="28">Bifunctional aspartokinase/homoserine dehydrogenase</fullName>
    </recommendedName>
    <domain>
        <recommendedName>
            <fullName evidence="28">Aspartokinase</fullName>
            <ecNumber evidence="28">2.7.2.4</ecNumber>
        </recommendedName>
    </domain>
    <domain>
        <recommendedName>
            <fullName evidence="28">Homoserine dehydrogenase</fullName>
            <ecNumber evidence="28">1.1.1.3</ecNumber>
        </recommendedName>
    </domain>
</protein>
<evidence type="ECO:0000259" key="29">
    <source>
        <dbReference type="Pfam" id="PF00696"/>
    </source>
</evidence>
<evidence type="ECO:0000256" key="10">
    <source>
        <dbReference type="ARBA" id="ARBA00022605"/>
    </source>
</evidence>
<evidence type="ECO:0000256" key="28">
    <source>
        <dbReference type="PIRNR" id="PIRNR000727"/>
    </source>
</evidence>
<evidence type="ECO:0000256" key="5">
    <source>
        <dbReference type="ARBA" id="ARBA00005062"/>
    </source>
</evidence>
<dbReference type="Gene3D" id="3.40.1160.10">
    <property type="entry name" value="Acetylglutamate kinase-like"/>
    <property type="match status" value="1"/>
</dbReference>
<dbReference type="SUPFAM" id="SSF53633">
    <property type="entry name" value="Carbamate kinase-like"/>
    <property type="match status" value="1"/>
</dbReference>
<evidence type="ECO:0000256" key="18">
    <source>
        <dbReference type="ARBA" id="ARBA00023002"/>
    </source>
</evidence>
<evidence type="ECO:0000256" key="25">
    <source>
        <dbReference type="ARBA" id="ARBA00048561"/>
    </source>
</evidence>
<dbReference type="InterPro" id="IPR011147">
    <property type="entry name" value="Bifunc_Aspkin/hSer_DH"/>
</dbReference>
<dbReference type="InterPro" id="IPR036291">
    <property type="entry name" value="NAD(P)-bd_dom_sf"/>
</dbReference>
<dbReference type="Proteomes" id="UP000029558">
    <property type="component" value="Chromosome"/>
</dbReference>
<dbReference type="InterPro" id="IPR001341">
    <property type="entry name" value="Asp_kinase"/>
</dbReference>
<evidence type="ECO:0000256" key="12">
    <source>
        <dbReference type="ARBA" id="ARBA00022697"/>
    </source>
</evidence>
<dbReference type="Pfam" id="PF22468">
    <property type="entry name" value="ACT_9"/>
    <property type="match status" value="2"/>
</dbReference>
<keyword evidence="17 28" id="KW-0521">NADP</keyword>
<comment type="cofactor">
    <cofactor evidence="1">
        <name>a metal cation</name>
        <dbReference type="ChEBI" id="CHEBI:25213"/>
    </cofactor>
</comment>
<dbReference type="NCBIfam" id="NF007003">
    <property type="entry name" value="PRK09466.1"/>
    <property type="match status" value="1"/>
</dbReference>
<proteinExistence type="inferred from homology"/>
<dbReference type="GO" id="GO:0005524">
    <property type="term" value="F:ATP binding"/>
    <property type="evidence" value="ECO:0007669"/>
    <property type="project" value="UniProtKB-UniRule"/>
</dbReference>
<dbReference type="GO" id="GO:0009086">
    <property type="term" value="P:methionine biosynthetic process"/>
    <property type="evidence" value="ECO:0007669"/>
    <property type="project" value="UniProtKB-KW"/>
</dbReference>
<evidence type="ECO:0000256" key="9">
    <source>
        <dbReference type="ARBA" id="ARBA00011881"/>
    </source>
</evidence>
<comment type="similarity">
    <text evidence="7 28">In the C-terminal section; belongs to the homoserine dehydrogenase family.</text>
</comment>
<reference evidence="33 34" key="1">
    <citation type="journal article" date="2014" name="Genome Announc.">
        <title>Comparative Genome Analysis of Two Isolates of the Fish Pathogen Piscirickettsia salmonis from Different Hosts Reveals Major Differences in Virulence-Associated Secretion Systems.</title>
        <authorList>
            <person name="Bohle H."/>
            <person name="Henriquez P."/>
            <person name="Grothusen H."/>
            <person name="Navas E."/>
            <person name="Sandoval A."/>
            <person name="Bustamante F."/>
            <person name="Bustos P."/>
            <person name="Mancilla M."/>
        </authorList>
    </citation>
    <scope>NUCLEOTIDE SEQUENCE [LARGE SCALE GENOMIC DNA]</scope>
    <source>
        <strain evidence="34">B1-32597</strain>
    </source>
</reference>
<evidence type="ECO:0000256" key="1">
    <source>
        <dbReference type="ARBA" id="ARBA00001920"/>
    </source>
</evidence>
<dbReference type="EMBL" id="CP012508">
    <property type="protein sequence ID" value="ALB22295.1"/>
    <property type="molecule type" value="Genomic_DNA"/>
</dbReference>
<feature type="domain" description="Aspartate/homoserine dehydrogenase NAD-binding" evidence="31">
    <location>
        <begin position="470"/>
        <end position="605"/>
    </location>
</feature>
<dbReference type="NCBIfam" id="TIGR00657">
    <property type="entry name" value="asp_kinases"/>
    <property type="match status" value="1"/>
</dbReference>
<dbReference type="PANTHER" id="PTHR43070">
    <property type="match status" value="1"/>
</dbReference>
<evidence type="ECO:0000256" key="24">
    <source>
        <dbReference type="ARBA" id="ARBA00044938"/>
    </source>
</evidence>
<evidence type="ECO:0000259" key="31">
    <source>
        <dbReference type="Pfam" id="PF03447"/>
    </source>
</evidence>
<feature type="domain" description="Aspartokinase ACT" evidence="32">
    <location>
        <begin position="397"/>
        <end position="455"/>
    </location>
</feature>
<keyword evidence="10 28" id="KW-0028">Amino-acid biosynthesis</keyword>
<evidence type="ECO:0000256" key="2">
    <source>
        <dbReference type="ARBA" id="ARBA00004766"/>
    </source>
</evidence>
<evidence type="ECO:0000256" key="11">
    <source>
        <dbReference type="ARBA" id="ARBA00022679"/>
    </source>
</evidence>
<dbReference type="NCBIfam" id="NF006959">
    <property type="entry name" value="PRK09436.1"/>
    <property type="match status" value="1"/>
</dbReference>
<comment type="pathway">
    <text evidence="4 28">Amino-acid biosynthesis; L-threonine biosynthesis; L-threonine from L-aspartate: step 3/5.</text>
</comment>
<dbReference type="RefSeq" id="WP_017377782.1">
    <property type="nucleotide sequence ID" value="NZ_CP012508.1"/>
</dbReference>
<comment type="pathway">
    <text evidence="6 28">Amino-acid biosynthesis; L-threonine biosynthesis; L-threonine from L-aspartate: step 1/5.</text>
</comment>
<dbReference type="Gene3D" id="3.40.50.720">
    <property type="entry name" value="NAD(P)-binding Rossmann-like Domain"/>
    <property type="match status" value="1"/>
</dbReference>
<dbReference type="InterPro" id="IPR001048">
    <property type="entry name" value="Asp/Glu/Uridylate_kinase"/>
</dbReference>
<comment type="catalytic activity">
    <reaction evidence="25">
        <text>L-aspartate + ATP = 4-phospho-L-aspartate + ADP</text>
        <dbReference type="Rhea" id="RHEA:23776"/>
        <dbReference type="ChEBI" id="CHEBI:29991"/>
        <dbReference type="ChEBI" id="CHEBI:30616"/>
        <dbReference type="ChEBI" id="CHEBI:57535"/>
        <dbReference type="ChEBI" id="CHEBI:456216"/>
        <dbReference type="EC" id="2.7.2.4"/>
    </reaction>
    <physiologicalReaction direction="left-to-right" evidence="25">
        <dbReference type="Rhea" id="RHEA:23777"/>
    </physiologicalReaction>
</comment>
<comment type="function">
    <text evidence="24">Bifunctional aspartate kinase and homoserine dehydrogenase that catalyzes the first and the third steps toward the synthesis of lysine, methionine and threonine from aspartate.</text>
</comment>
<dbReference type="GO" id="GO:0004412">
    <property type="term" value="F:homoserine dehydrogenase activity"/>
    <property type="evidence" value="ECO:0007669"/>
    <property type="project" value="UniProtKB-UniRule"/>
</dbReference>
<sequence length="822" mass="89233">MTYSHWITHKFGGSSLNDDACFLNVAKILSGKQEIIIVSATQGTTSSLQLLLDQACLGELNDELLTSIERKHIDLADELACEQLRTTIIANIKQDMHVIGDLLNTVMTLRVYSKELQACVIGYGEKWSAQILTGLLSAKNNNKMSKVLYVDASQVLILADNEVDWEKSAENLAKLNLSDYDQVVITGFIAGNDQGVQLTLGRNGSDYSAAIFAKILGIDKLIIWTDVDGIMSADPRKVPSAFVLPCISYQEALELAYFGATVLHPSTIEPMMSAGSTIFIKNSFKPDEPGTIIGQSNEQPSSLIKGITCVESAALLNIEGSGMAGVPGSAERIFQVLRQGHISVILISQASSEQSICVAIKSDQALRARQLLTQHFRYEIEYGKIKSIEVDESCSIIAAVGDGMVGQRGIAAKICHALAMANVNIKAIAQGVAECNISLVIQRYEAQKAMRAIHSGLYLSHKTISVGLIGSGRIGATLLSQLKQQQDILKKEHGLALRLRGIANSKQMLLDEHEIDLGSWQDEFGVKGAEIDLNVFIDHVVSDFIPHSLIIDCTASEETAQRYLDILKKGAHIVTPNKKANSSHLDFYHDLLSTADHYNRYYLYETTVCAGLPVIKTLQDLLLTGDKIHRIEGIVSGTLGFLFNQISAGVSFSHAVKDAKQRGFTEPDPRDDLSGLDVARKMVCLAREIGIPASLDDVGLESLIPDELANCSVNEFLKRLHEYDAMITSRLEKITSTSLSVGAVVRYVGKIAAAGEITVGMQSYEADHPFARLQATDTIVSIETARYTPQPMIIQGAGAGAEVTAAGVFADILRLSSSLSEH</sequence>
<keyword evidence="12" id="KW-0791">Threonine biosynthesis</keyword>
<dbReference type="GO" id="GO:0009089">
    <property type="term" value="P:lysine biosynthetic process via diaminopimelate"/>
    <property type="evidence" value="ECO:0007669"/>
    <property type="project" value="UniProtKB-UniRule"/>
</dbReference>
<dbReference type="EC" id="2.7.2.4" evidence="28"/>
<keyword evidence="15 28" id="KW-0418">Kinase</keyword>
<dbReference type="OrthoDB" id="9799110at2"/>
<dbReference type="GO" id="GO:0004072">
    <property type="term" value="F:aspartate kinase activity"/>
    <property type="evidence" value="ECO:0007669"/>
    <property type="project" value="UniProtKB-UniRule"/>
</dbReference>
<gene>
    <name evidence="33" type="ORF">KU39_1112</name>
</gene>
<evidence type="ECO:0000256" key="8">
    <source>
        <dbReference type="ARBA" id="ARBA00010046"/>
    </source>
</evidence>
<dbReference type="PIRSF" id="PIRSF000727">
    <property type="entry name" value="ThrA"/>
    <property type="match status" value="1"/>
</dbReference>
<evidence type="ECO:0000256" key="15">
    <source>
        <dbReference type="ARBA" id="ARBA00022777"/>
    </source>
</evidence>
<evidence type="ECO:0000313" key="34">
    <source>
        <dbReference type="Proteomes" id="UP000029558"/>
    </source>
</evidence>
<evidence type="ECO:0000256" key="17">
    <source>
        <dbReference type="ARBA" id="ARBA00022857"/>
    </source>
</evidence>
<keyword evidence="21" id="KW-0457">Lysine biosynthesis</keyword>
<dbReference type="InterPro" id="IPR005106">
    <property type="entry name" value="Asp/hSer_DH_NAD-bd"/>
</dbReference>
<dbReference type="FunFam" id="3.30.360.10:FF:000006">
    <property type="entry name" value="Bifunctional aspartokinase/homoserine dehydrogenase"/>
    <property type="match status" value="1"/>
</dbReference>
<feature type="domain" description="Homoserine dehydrogenase catalytic" evidence="30">
    <location>
        <begin position="613"/>
        <end position="813"/>
    </location>
</feature>
<dbReference type="InterPro" id="IPR001342">
    <property type="entry name" value="HDH_cat"/>
</dbReference>
<feature type="domain" description="Aspartate/glutamate/uridylate kinase" evidence="29">
    <location>
        <begin position="9"/>
        <end position="282"/>
    </location>
</feature>
<evidence type="ECO:0000256" key="26">
    <source>
        <dbReference type="ARBA" id="ARBA00048841"/>
    </source>
</evidence>
<dbReference type="GO" id="GO:0009090">
    <property type="term" value="P:homoserine biosynthetic process"/>
    <property type="evidence" value="ECO:0007669"/>
    <property type="project" value="UniProtKB-ARBA"/>
</dbReference>
<dbReference type="InterPro" id="IPR049638">
    <property type="entry name" value="AK-HD"/>
</dbReference>
<keyword evidence="16 28" id="KW-0067">ATP-binding</keyword>
<dbReference type="InterPro" id="IPR045865">
    <property type="entry name" value="ACT-like_dom_sf"/>
</dbReference>
<dbReference type="Pfam" id="PF00696">
    <property type="entry name" value="AA_kinase"/>
    <property type="match status" value="1"/>
</dbReference>
<dbReference type="GO" id="GO:0009088">
    <property type="term" value="P:threonine biosynthetic process"/>
    <property type="evidence" value="ECO:0007669"/>
    <property type="project" value="UniProtKB-UniRule"/>
</dbReference>
<keyword evidence="14 28" id="KW-0547">Nucleotide-binding</keyword>
<dbReference type="FunFam" id="3.30.2130.10:FF:000001">
    <property type="entry name" value="Bifunctional aspartokinase/homoserine dehydrogenase"/>
    <property type="match status" value="1"/>
</dbReference>
<dbReference type="SUPFAM" id="SSF55021">
    <property type="entry name" value="ACT-like"/>
    <property type="match status" value="2"/>
</dbReference>
<evidence type="ECO:0000259" key="30">
    <source>
        <dbReference type="Pfam" id="PF00742"/>
    </source>
</evidence>
<evidence type="ECO:0000256" key="27">
    <source>
        <dbReference type="ARBA" id="ARBA00049031"/>
    </source>
</evidence>
<evidence type="ECO:0000259" key="32">
    <source>
        <dbReference type="Pfam" id="PF22468"/>
    </source>
</evidence>
<keyword evidence="19" id="KW-0520">NAD</keyword>
<feature type="domain" description="Aspartokinase ACT" evidence="32">
    <location>
        <begin position="317"/>
        <end position="376"/>
    </location>
</feature>
<name>A0A1L6TAL7_PISSA</name>
<dbReference type="Gene3D" id="3.30.360.10">
    <property type="entry name" value="Dihydrodipicolinate Reductase, domain 2"/>
    <property type="match status" value="1"/>
</dbReference>
<dbReference type="FunFam" id="3.40.50.720:FF:000083">
    <property type="entry name" value="Bifunctional aspartokinase/homoserine dehydrogenase"/>
    <property type="match status" value="1"/>
</dbReference>
<dbReference type="SUPFAM" id="SSF51735">
    <property type="entry name" value="NAD(P)-binding Rossmann-fold domains"/>
    <property type="match status" value="1"/>
</dbReference>
<comment type="pathway">
    <text evidence="3 28">Amino-acid biosynthesis; L-methionine biosynthesis via de novo pathway; L-homoserine from L-aspartate: step 1/3.</text>
</comment>
<evidence type="ECO:0000256" key="6">
    <source>
        <dbReference type="ARBA" id="ARBA00005139"/>
    </source>
</evidence>
<organism evidence="33 34">
    <name type="scientific">Piscirickettsia salmonis</name>
    <dbReference type="NCBI Taxonomy" id="1238"/>
    <lineage>
        <taxon>Bacteria</taxon>
        <taxon>Pseudomonadati</taxon>
        <taxon>Pseudomonadota</taxon>
        <taxon>Gammaproteobacteria</taxon>
        <taxon>Thiotrichales</taxon>
        <taxon>Piscirickettsiaceae</taxon>
        <taxon>Piscirickettsia</taxon>
    </lineage>
</organism>
<comment type="pathway">
    <text evidence="2 28">Amino-acid biosynthesis; L-lysine biosynthesis via DAP pathway; (S)-tetrahydrodipicolinate from L-aspartate: step 1/4.</text>
</comment>
<accession>A0A1L6TAL7</accession>
<evidence type="ECO:0000313" key="33">
    <source>
        <dbReference type="EMBL" id="ALB22295.1"/>
    </source>
</evidence>
<comment type="catalytic activity">
    <reaction evidence="26">
        <text>L-homoserine + NADP(+) = L-aspartate 4-semialdehyde + NADPH + H(+)</text>
        <dbReference type="Rhea" id="RHEA:15761"/>
        <dbReference type="ChEBI" id="CHEBI:15378"/>
        <dbReference type="ChEBI" id="CHEBI:57476"/>
        <dbReference type="ChEBI" id="CHEBI:57783"/>
        <dbReference type="ChEBI" id="CHEBI:58349"/>
        <dbReference type="ChEBI" id="CHEBI:537519"/>
        <dbReference type="EC" id="1.1.1.3"/>
    </reaction>
    <physiologicalReaction direction="right-to-left" evidence="26">
        <dbReference type="Rhea" id="RHEA:15763"/>
    </physiologicalReaction>
</comment>
<dbReference type="InterPro" id="IPR036393">
    <property type="entry name" value="AceGlu_kinase-like_sf"/>
</dbReference>
<evidence type="ECO:0000256" key="21">
    <source>
        <dbReference type="ARBA" id="ARBA00023154"/>
    </source>
</evidence>
<evidence type="ECO:0000256" key="4">
    <source>
        <dbReference type="ARBA" id="ARBA00005056"/>
    </source>
</evidence>
<evidence type="ECO:0000256" key="23">
    <source>
        <dbReference type="ARBA" id="ARBA00023268"/>
    </source>
</evidence>
<dbReference type="PROSITE" id="PS01042">
    <property type="entry name" value="HOMOSER_DHGENASE"/>
    <property type="match status" value="1"/>
</dbReference>
<evidence type="ECO:0000256" key="3">
    <source>
        <dbReference type="ARBA" id="ARBA00004986"/>
    </source>
</evidence>
<evidence type="ECO:0000256" key="19">
    <source>
        <dbReference type="ARBA" id="ARBA00023027"/>
    </source>
</evidence>
<keyword evidence="18 28" id="KW-0560">Oxidoreductase</keyword>